<evidence type="ECO:0000256" key="1">
    <source>
        <dbReference type="ARBA" id="ARBA00023015"/>
    </source>
</evidence>
<keyword evidence="3" id="KW-0804">Transcription</keyword>
<dbReference type="Pfam" id="PF00440">
    <property type="entry name" value="TetR_N"/>
    <property type="match status" value="1"/>
</dbReference>
<evidence type="ECO:0000256" key="4">
    <source>
        <dbReference type="PROSITE-ProRule" id="PRU00335"/>
    </source>
</evidence>
<accession>A0A410X3M8</accession>
<dbReference type="AlphaFoldDB" id="A0A410X3M8"/>
<dbReference type="Proteomes" id="UP000288943">
    <property type="component" value="Chromosome"/>
</dbReference>
<dbReference type="PANTHER" id="PTHR47506:SF6">
    <property type="entry name" value="HTH-TYPE TRANSCRIPTIONAL REPRESSOR NEMR"/>
    <property type="match status" value="1"/>
</dbReference>
<feature type="DNA-binding region" description="H-T-H motif" evidence="4">
    <location>
        <begin position="25"/>
        <end position="44"/>
    </location>
</feature>
<evidence type="ECO:0000313" key="6">
    <source>
        <dbReference type="EMBL" id="MCY9595288.1"/>
    </source>
</evidence>
<dbReference type="RefSeq" id="WP_042234900.1">
    <property type="nucleotide sequence ID" value="NZ_CP026520.1"/>
</dbReference>
<organism evidence="7 8">
    <name type="scientific">Paenibacillus chitinolyticus</name>
    <dbReference type="NCBI Taxonomy" id="79263"/>
    <lineage>
        <taxon>Bacteria</taxon>
        <taxon>Bacillati</taxon>
        <taxon>Bacillota</taxon>
        <taxon>Bacilli</taxon>
        <taxon>Bacillales</taxon>
        <taxon>Paenibacillaceae</taxon>
        <taxon>Paenibacillus</taxon>
    </lineage>
</organism>
<dbReference type="SUPFAM" id="SSF46689">
    <property type="entry name" value="Homeodomain-like"/>
    <property type="match status" value="1"/>
</dbReference>
<feature type="domain" description="HTH tetR-type" evidence="5">
    <location>
        <begin position="2"/>
        <end position="62"/>
    </location>
</feature>
<evidence type="ECO:0000313" key="9">
    <source>
        <dbReference type="Proteomes" id="UP001527202"/>
    </source>
</evidence>
<evidence type="ECO:0000256" key="3">
    <source>
        <dbReference type="ARBA" id="ARBA00023163"/>
    </source>
</evidence>
<dbReference type="InterPro" id="IPR011075">
    <property type="entry name" value="TetR_C"/>
</dbReference>
<dbReference type="PROSITE" id="PS50977">
    <property type="entry name" value="HTH_TETR_2"/>
    <property type="match status" value="1"/>
</dbReference>
<dbReference type="Gene3D" id="1.10.10.60">
    <property type="entry name" value="Homeodomain-like"/>
    <property type="match status" value="1"/>
</dbReference>
<dbReference type="PANTHER" id="PTHR47506">
    <property type="entry name" value="TRANSCRIPTIONAL REGULATORY PROTEIN"/>
    <property type="match status" value="1"/>
</dbReference>
<dbReference type="InterPro" id="IPR001647">
    <property type="entry name" value="HTH_TetR"/>
</dbReference>
<dbReference type="InterPro" id="IPR036271">
    <property type="entry name" value="Tet_transcr_reg_TetR-rel_C_sf"/>
</dbReference>
<dbReference type="EMBL" id="JAMDMJ010000007">
    <property type="protein sequence ID" value="MCY9595288.1"/>
    <property type="molecule type" value="Genomic_DNA"/>
</dbReference>
<dbReference type="PRINTS" id="PR00455">
    <property type="entry name" value="HTHTETR"/>
</dbReference>
<dbReference type="KEGG" id="pchi:PC41400_27640"/>
<gene>
    <name evidence="6" type="ORF">M5X16_05815</name>
    <name evidence="7" type="ORF">PC41400_27640</name>
</gene>
<evidence type="ECO:0000259" key="5">
    <source>
        <dbReference type="PROSITE" id="PS50977"/>
    </source>
</evidence>
<name>A0A410X3M8_9BACL</name>
<keyword evidence="9" id="KW-1185">Reference proteome</keyword>
<dbReference type="Proteomes" id="UP001527202">
    <property type="component" value="Unassembled WGS sequence"/>
</dbReference>
<dbReference type="SUPFAM" id="SSF48498">
    <property type="entry name" value="Tetracyclin repressor-like, C-terminal domain"/>
    <property type="match status" value="1"/>
</dbReference>
<dbReference type="EMBL" id="CP026520">
    <property type="protein sequence ID" value="QAV21234.1"/>
    <property type="molecule type" value="Genomic_DNA"/>
</dbReference>
<proteinExistence type="predicted"/>
<dbReference type="GO" id="GO:0003677">
    <property type="term" value="F:DNA binding"/>
    <property type="evidence" value="ECO:0007669"/>
    <property type="project" value="UniProtKB-UniRule"/>
</dbReference>
<evidence type="ECO:0000313" key="8">
    <source>
        <dbReference type="Proteomes" id="UP000288943"/>
    </source>
</evidence>
<keyword evidence="1" id="KW-0805">Transcription regulation</keyword>
<protein>
    <submittedName>
        <fullName evidence="7">TetR/AcrR family transcriptional regulator</fullName>
    </submittedName>
</protein>
<keyword evidence="2 4" id="KW-0238">DNA-binding</keyword>
<evidence type="ECO:0000313" key="7">
    <source>
        <dbReference type="EMBL" id="QAV21234.1"/>
    </source>
</evidence>
<reference evidence="6 9" key="2">
    <citation type="submission" date="2022-05" db="EMBL/GenBank/DDBJ databases">
        <title>Genome Sequencing of Bee-Associated Microbes.</title>
        <authorList>
            <person name="Dunlap C."/>
        </authorList>
    </citation>
    <scope>NUCLEOTIDE SEQUENCE [LARGE SCALE GENOMIC DNA]</scope>
    <source>
        <strain evidence="6 9">NRRL B-23120</strain>
    </source>
</reference>
<dbReference type="Pfam" id="PF16925">
    <property type="entry name" value="TetR_C_13"/>
    <property type="match status" value="1"/>
</dbReference>
<reference evidence="7 8" key="1">
    <citation type="submission" date="2018-01" db="EMBL/GenBank/DDBJ databases">
        <title>The whole genome sequencing and assembly of Paenibacillus chitinolyticus KCCM 41400 strain.</title>
        <authorList>
            <person name="Kim J.-Y."/>
            <person name="Park M.-K."/>
            <person name="Lee Y.-J."/>
            <person name="Yi H."/>
            <person name="Bahn Y.-S."/>
            <person name="Kim J.F."/>
            <person name="Lee D.-W."/>
        </authorList>
    </citation>
    <scope>NUCLEOTIDE SEQUENCE [LARGE SCALE GENOMIC DNA]</scope>
    <source>
        <strain evidence="7 8">KCCM 41400</strain>
    </source>
</reference>
<dbReference type="GeneID" id="95378566"/>
<evidence type="ECO:0000256" key="2">
    <source>
        <dbReference type="ARBA" id="ARBA00023125"/>
    </source>
</evidence>
<sequence length="202" mass="22706">MPSNKDKIIAAAMELFHEQGFQATGLEEILSRCGVVKSNFYYHFKSKEELGRQVIQQKIALMEEQIFGPSLGNRTLGPKERLGRLFRLMQVSAEEHDCRRGCYIGNLVVELGDRYEELRRLLVNFLEDIEHRIEACLQEGAANQEINLHGMKARETAVALTALLQGGMLLGKAHRSSFALQYGGKLVKHIIGNGWEGEQHAG</sequence>
<dbReference type="InterPro" id="IPR009057">
    <property type="entry name" value="Homeodomain-like_sf"/>
</dbReference>
<dbReference type="OrthoDB" id="9814703at2"/>
<dbReference type="Gene3D" id="1.10.357.10">
    <property type="entry name" value="Tetracycline Repressor, domain 2"/>
    <property type="match status" value="1"/>
</dbReference>